<evidence type="ECO:0000313" key="6">
    <source>
        <dbReference type="EMBL" id="KAB2334192.1"/>
    </source>
</evidence>
<sequence>MSYSFTLLLLAFAVSLDSFSVGLTYGLRKMKIPIKSIVIIACCSAVTLFIAMGLGHIIVEFLSPHAAEQIGGIILIALGCWVLYQFFRPEKEKDKDLLPHEKTIVNFEIKSLGLVVHILKKPMSADFDKSGTIVGIEAILLGLALSLDAFGAGIGAALLGYSPYLLALAVAVMSSLFVLFGLKIGAIFSNSLFIQRFSFLPGLLLIIIGVWKI</sequence>
<dbReference type="Pfam" id="PF02659">
    <property type="entry name" value="Mntp"/>
    <property type="match status" value="2"/>
</dbReference>
<feature type="transmembrane region" description="Helical" evidence="5">
    <location>
        <begin position="164"/>
        <end position="182"/>
    </location>
</feature>
<evidence type="ECO:0000256" key="5">
    <source>
        <dbReference type="SAM" id="Phobius"/>
    </source>
</evidence>
<keyword evidence="2 5" id="KW-0812">Transmembrane</keyword>
<dbReference type="RefSeq" id="WP_151573515.1">
    <property type="nucleotide sequence ID" value="NZ_WBOT01000002.1"/>
</dbReference>
<gene>
    <name evidence="6" type="primary">ytaF</name>
    <name evidence="6" type="ORF">F7732_08960</name>
</gene>
<comment type="caution">
    <text evidence="6">The sequence shown here is derived from an EMBL/GenBank/DDBJ whole genome shotgun (WGS) entry which is preliminary data.</text>
</comment>
<dbReference type="PANTHER" id="PTHR35529:SF2">
    <property type="entry name" value="SPORULATION PROTEIN YTAF-RELATED"/>
    <property type="match status" value="1"/>
</dbReference>
<dbReference type="AlphaFoldDB" id="A0A7V7RPR1"/>
<dbReference type="NCBIfam" id="TIGR02840">
    <property type="entry name" value="spore_YtaF"/>
    <property type="match status" value="1"/>
</dbReference>
<accession>A0A7V7RPR1</accession>
<protein>
    <submittedName>
        <fullName evidence="6">Sporulation membrane protein YtaF</fullName>
    </submittedName>
</protein>
<feature type="transmembrane region" description="Helical" evidence="5">
    <location>
        <begin position="138"/>
        <end position="158"/>
    </location>
</feature>
<keyword evidence="4 5" id="KW-0472">Membrane</keyword>
<name>A0A7V7RPR1_9BACI</name>
<dbReference type="InterPro" id="IPR014205">
    <property type="entry name" value="Spore_YtaF"/>
</dbReference>
<evidence type="ECO:0000256" key="1">
    <source>
        <dbReference type="ARBA" id="ARBA00022475"/>
    </source>
</evidence>
<reference evidence="6 7" key="1">
    <citation type="journal article" date="2014" name="Arch. Microbiol.">
        <title>Bacillus mesophilum sp. nov., strain IITR-54T, a novel 4-chlorobiphenyl dechlorinating bacterium.</title>
        <authorList>
            <person name="Manickam N."/>
            <person name="Singh N.K."/>
            <person name="Bajaj A."/>
            <person name="Kumar R.M."/>
            <person name="Kaur G."/>
            <person name="Kaur N."/>
            <person name="Bala M."/>
            <person name="Kumar A."/>
            <person name="Mayilraj S."/>
        </authorList>
    </citation>
    <scope>NUCLEOTIDE SEQUENCE [LARGE SCALE GENOMIC DNA]</scope>
    <source>
        <strain evidence="6 7">IITR-54</strain>
    </source>
</reference>
<dbReference type="PANTHER" id="PTHR35529">
    <property type="entry name" value="MANGANESE EFFLUX PUMP MNTP-RELATED"/>
    <property type="match status" value="1"/>
</dbReference>
<dbReference type="EMBL" id="WBOT01000002">
    <property type="protein sequence ID" value="KAB2334192.1"/>
    <property type="molecule type" value="Genomic_DNA"/>
</dbReference>
<organism evidence="6 7">
    <name type="scientific">Bacillus mesophilum</name>
    <dbReference type="NCBI Taxonomy" id="1071718"/>
    <lineage>
        <taxon>Bacteria</taxon>
        <taxon>Bacillati</taxon>
        <taxon>Bacillota</taxon>
        <taxon>Bacilli</taxon>
        <taxon>Bacillales</taxon>
        <taxon>Bacillaceae</taxon>
        <taxon>Bacillus</taxon>
    </lineage>
</organism>
<keyword evidence="7" id="KW-1185">Reference proteome</keyword>
<feature type="transmembrane region" description="Helical" evidence="5">
    <location>
        <begin position="6"/>
        <end position="25"/>
    </location>
</feature>
<proteinExistence type="predicted"/>
<dbReference type="OrthoDB" id="1679205at2"/>
<evidence type="ECO:0000256" key="2">
    <source>
        <dbReference type="ARBA" id="ARBA00022692"/>
    </source>
</evidence>
<dbReference type="InterPro" id="IPR003810">
    <property type="entry name" value="Mntp/YtaF"/>
</dbReference>
<evidence type="ECO:0000256" key="4">
    <source>
        <dbReference type="ARBA" id="ARBA00023136"/>
    </source>
</evidence>
<keyword evidence="1" id="KW-1003">Cell membrane</keyword>
<feature type="transmembrane region" description="Helical" evidence="5">
    <location>
        <begin position="194"/>
        <end position="211"/>
    </location>
</feature>
<dbReference type="Proteomes" id="UP000441354">
    <property type="component" value="Unassembled WGS sequence"/>
</dbReference>
<evidence type="ECO:0000313" key="7">
    <source>
        <dbReference type="Proteomes" id="UP000441354"/>
    </source>
</evidence>
<keyword evidence="3 5" id="KW-1133">Transmembrane helix</keyword>
<feature type="transmembrane region" description="Helical" evidence="5">
    <location>
        <begin position="37"/>
        <end position="58"/>
    </location>
</feature>
<evidence type="ECO:0000256" key="3">
    <source>
        <dbReference type="ARBA" id="ARBA00022989"/>
    </source>
</evidence>
<feature type="transmembrane region" description="Helical" evidence="5">
    <location>
        <begin position="70"/>
        <end position="87"/>
    </location>
</feature>